<dbReference type="GO" id="GO:0005929">
    <property type="term" value="C:cilium"/>
    <property type="evidence" value="ECO:0007669"/>
    <property type="project" value="TreeGrafter"/>
</dbReference>
<dbReference type="PANTHER" id="PTHR31432">
    <property type="entry name" value="INTRAFLAGELLAR TRANSPORT PROTEIN 74 HOMOLOG"/>
    <property type="match status" value="1"/>
</dbReference>
<dbReference type="Proteomes" id="UP000285301">
    <property type="component" value="Unassembled WGS sequence"/>
</dbReference>
<dbReference type="AlphaFoldDB" id="A0A3S4R5A4"/>
<feature type="coiled-coil region" evidence="1">
    <location>
        <begin position="56"/>
        <end position="303"/>
    </location>
</feature>
<name>A0A3S4R5A4_9ACAR</name>
<dbReference type="EMBL" id="NCKU01001575">
    <property type="protein sequence ID" value="RWS11765.1"/>
    <property type="molecule type" value="Genomic_DNA"/>
</dbReference>
<evidence type="ECO:0000313" key="4">
    <source>
        <dbReference type="EMBL" id="RWS11771.1"/>
    </source>
</evidence>
<gene>
    <name evidence="3" type="ORF">B4U79_09106</name>
    <name evidence="4" type="ORF">B4U79_10455</name>
</gene>
<keyword evidence="1" id="KW-0175">Coiled coil</keyword>
<sequence>MATSSRILSSRAGRPMSSAVPMTASRPITSTGLVAPKTSRGRSALRRQVQDKSYWLGVLRAKMNELKSEITRLSKECENMRREESQIGAMQRKAETLAKELNNLSHELAVYNEFTDRMRSGESVDDVNEDINSLIAENEELSSRLEIAFEEKKKKEALVKNYEAEIKRIVSSWNNMRRLFSVEELENFESLEKENKELSAECDRLEREIIVWKEKKRKLEAINESSSDNFLRRELLQALVKLRSLEKQRNDLLNETNTEDERGRLLAQIKRDNHEIVKMEARIDELKSQMVNIKDEIEAFDDMDAIEKYKELKKKEETIEEFFSAFEVQKEEEIRKLRFYGESVNELLAKISKFLAHIEALNATSGGEGDTKANILDEKRKLELDLNKIEQLESKITTELDSLQKKIKQLETDIETYTDIPKLKEEMESKAKELENEKNDFSGRKLKAKRDHEELSKKCDHLKSSLEENNIVSKMHALEEKLQKILSSKEALRAEINAYDNTFLKGQVMDSIKKYNEKLLGF</sequence>
<dbReference type="GO" id="GO:0048487">
    <property type="term" value="F:beta-tubulin binding"/>
    <property type="evidence" value="ECO:0007669"/>
    <property type="project" value="InterPro"/>
</dbReference>
<dbReference type="STRING" id="1965070.A0A3S4R5A4"/>
<organism evidence="3 5">
    <name type="scientific">Dinothrombium tinctorium</name>
    <dbReference type="NCBI Taxonomy" id="1965070"/>
    <lineage>
        <taxon>Eukaryota</taxon>
        <taxon>Metazoa</taxon>
        <taxon>Ecdysozoa</taxon>
        <taxon>Arthropoda</taxon>
        <taxon>Chelicerata</taxon>
        <taxon>Arachnida</taxon>
        <taxon>Acari</taxon>
        <taxon>Acariformes</taxon>
        <taxon>Trombidiformes</taxon>
        <taxon>Prostigmata</taxon>
        <taxon>Anystina</taxon>
        <taxon>Parasitengona</taxon>
        <taxon>Trombidioidea</taxon>
        <taxon>Trombidiidae</taxon>
        <taxon>Dinothrombium</taxon>
    </lineage>
</organism>
<keyword evidence="5" id="KW-1185">Reference proteome</keyword>
<evidence type="ECO:0000256" key="1">
    <source>
        <dbReference type="SAM" id="Coils"/>
    </source>
</evidence>
<dbReference type="GO" id="GO:0030992">
    <property type="term" value="C:intraciliary transport particle B"/>
    <property type="evidence" value="ECO:0007669"/>
    <property type="project" value="InterPro"/>
</dbReference>
<comment type="caution">
    <text evidence="3">The sequence shown here is derived from an EMBL/GenBank/DDBJ whole genome shotgun (WGS) entry which is preliminary data.</text>
</comment>
<dbReference type="GO" id="GO:0035735">
    <property type="term" value="P:intraciliary transport involved in cilium assembly"/>
    <property type="evidence" value="ECO:0007669"/>
    <property type="project" value="TreeGrafter"/>
</dbReference>
<reference evidence="3" key="2">
    <citation type="submission" date="2018-11" db="EMBL/GenBank/DDBJ databases">
        <title>Trombidioid mite genomics.</title>
        <authorList>
            <person name="Dong X."/>
        </authorList>
    </citation>
    <scope>NUCLEOTIDE SEQUENCE</scope>
    <source>
        <strain evidence="3">UoL-WK</strain>
    </source>
</reference>
<proteinExistence type="predicted"/>
<feature type="coiled-coil region" evidence="1">
    <location>
        <begin position="372"/>
        <end position="451"/>
    </location>
</feature>
<dbReference type="PANTHER" id="PTHR31432:SF0">
    <property type="entry name" value="INTRAFLAGELLAR TRANSPORT PROTEIN 74 HOMOLOG"/>
    <property type="match status" value="1"/>
</dbReference>
<feature type="region of interest" description="Disordered" evidence="2">
    <location>
        <begin position="1"/>
        <end position="46"/>
    </location>
</feature>
<evidence type="ECO:0000313" key="3">
    <source>
        <dbReference type="EMBL" id="RWS11765.1"/>
    </source>
</evidence>
<feature type="coiled-coil region" evidence="1">
    <location>
        <begin position="475"/>
        <end position="502"/>
    </location>
</feature>
<evidence type="ECO:0000256" key="2">
    <source>
        <dbReference type="SAM" id="MobiDB-lite"/>
    </source>
</evidence>
<accession>A0A3S4R5A4</accession>
<protein>
    <submittedName>
        <fullName evidence="3">Spc7-like protein</fullName>
    </submittedName>
</protein>
<evidence type="ECO:0000313" key="5">
    <source>
        <dbReference type="Proteomes" id="UP000285301"/>
    </source>
</evidence>
<dbReference type="EMBL" id="NCKU01001574">
    <property type="protein sequence ID" value="RWS11771.1"/>
    <property type="molecule type" value="Genomic_DNA"/>
</dbReference>
<reference evidence="3 5" key="1">
    <citation type="journal article" date="2018" name="Gigascience">
        <title>Genomes of trombidid mites reveal novel predicted allergens and laterally-transferred genes associated with secondary metabolism.</title>
        <authorList>
            <person name="Dong X."/>
            <person name="Chaisiri K."/>
            <person name="Xia D."/>
            <person name="Armstrong S.D."/>
            <person name="Fang Y."/>
            <person name="Donnelly M.J."/>
            <person name="Kadowaki T."/>
            <person name="McGarry J.W."/>
            <person name="Darby A.C."/>
            <person name="Makepeace B.L."/>
        </authorList>
    </citation>
    <scope>NUCLEOTIDE SEQUENCE [LARGE SCALE GENOMIC DNA]</scope>
    <source>
        <strain evidence="3">UoL-WK</strain>
    </source>
</reference>
<dbReference type="OrthoDB" id="444379at2759"/>
<dbReference type="InterPro" id="IPR029602">
    <property type="entry name" value="IFT74"/>
</dbReference>